<sequence length="68" mass="7300">TTGVYSTHAAKALPEKDMTSDRLLQFSRPLVCVVALVLRIGMSPQTQPNQPILAILGSKLTSGFTESL</sequence>
<feature type="non-terminal residue" evidence="1">
    <location>
        <position position="1"/>
    </location>
</feature>
<dbReference type="Proteomes" id="UP001165667">
    <property type="component" value="Unassembled WGS sequence"/>
</dbReference>
<reference evidence="1" key="1">
    <citation type="submission" date="2022-05" db="EMBL/GenBank/DDBJ databases">
        <authorList>
            <person name="Pankratov T."/>
        </authorList>
    </citation>
    <scope>NUCLEOTIDE SEQUENCE</scope>
    <source>
        <strain evidence="1">BP6-180914</strain>
    </source>
</reference>
<dbReference type="EMBL" id="JAMOIM010000112">
    <property type="protein sequence ID" value="MCW6513197.1"/>
    <property type="molecule type" value="Genomic_DNA"/>
</dbReference>
<protein>
    <submittedName>
        <fullName evidence="1">Uncharacterized protein</fullName>
    </submittedName>
</protein>
<name>A0AA41ZC65_9HYPH</name>
<gene>
    <name evidence="1" type="ORF">M8523_35755</name>
</gene>
<evidence type="ECO:0000313" key="2">
    <source>
        <dbReference type="Proteomes" id="UP001165667"/>
    </source>
</evidence>
<accession>A0AA41ZC65</accession>
<proteinExistence type="predicted"/>
<evidence type="ECO:0000313" key="1">
    <source>
        <dbReference type="EMBL" id="MCW6513197.1"/>
    </source>
</evidence>
<keyword evidence="2" id="KW-1185">Reference proteome</keyword>
<organism evidence="1 2">
    <name type="scientific">Lichenifustis flavocetrariae</name>
    <dbReference type="NCBI Taxonomy" id="2949735"/>
    <lineage>
        <taxon>Bacteria</taxon>
        <taxon>Pseudomonadati</taxon>
        <taxon>Pseudomonadota</taxon>
        <taxon>Alphaproteobacteria</taxon>
        <taxon>Hyphomicrobiales</taxon>
        <taxon>Lichenihabitantaceae</taxon>
        <taxon>Lichenifustis</taxon>
    </lineage>
</organism>
<comment type="caution">
    <text evidence="1">The sequence shown here is derived from an EMBL/GenBank/DDBJ whole genome shotgun (WGS) entry which is preliminary data.</text>
</comment>
<dbReference type="AlphaFoldDB" id="A0AA41ZC65"/>
<dbReference type="RefSeq" id="WP_282589569.1">
    <property type="nucleotide sequence ID" value="NZ_JAMOIM010000112.1"/>
</dbReference>